<accession>A0ABZ2LN45</accession>
<protein>
    <recommendedName>
        <fullName evidence="5">Secreted protein</fullName>
    </recommendedName>
</protein>
<evidence type="ECO:0000256" key="1">
    <source>
        <dbReference type="SAM" id="Coils"/>
    </source>
</evidence>
<keyword evidence="4" id="KW-1185">Reference proteome</keyword>
<evidence type="ECO:0000313" key="4">
    <source>
        <dbReference type="Proteomes" id="UP001370348"/>
    </source>
</evidence>
<reference evidence="3 4" key="1">
    <citation type="submission" date="2021-12" db="EMBL/GenBank/DDBJ databases">
        <title>Discovery of the Pendulisporaceae a myxobacterial family with distinct sporulation behavior and unique specialized metabolism.</title>
        <authorList>
            <person name="Garcia R."/>
            <person name="Popoff A."/>
            <person name="Bader C.D."/>
            <person name="Loehr J."/>
            <person name="Walesch S."/>
            <person name="Walt C."/>
            <person name="Boldt J."/>
            <person name="Bunk B."/>
            <person name="Haeckl F.J.F.P.J."/>
            <person name="Gunesch A.P."/>
            <person name="Birkelbach J."/>
            <person name="Nuebel U."/>
            <person name="Pietschmann T."/>
            <person name="Bach T."/>
            <person name="Mueller R."/>
        </authorList>
    </citation>
    <scope>NUCLEOTIDE SEQUENCE [LARGE SCALE GENOMIC DNA]</scope>
    <source>
        <strain evidence="3 4">MSr11954</strain>
    </source>
</reference>
<organism evidence="3 4">
    <name type="scientific">Pendulispora albinea</name>
    <dbReference type="NCBI Taxonomy" id="2741071"/>
    <lineage>
        <taxon>Bacteria</taxon>
        <taxon>Pseudomonadati</taxon>
        <taxon>Myxococcota</taxon>
        <taxon>Myxococcia</taxon>
        <taxon>Myxococcales</taxon>
        <taxon>Sorangiineae</taxon>
        <taxon>Pendulisporaceae</taxon>
        <taxon>Pendulispora</taxon>
    </lineage>
</organism>
<evidence type="ECO:0000256" key="2">
    <source>
        <dbReference type="SAM" id="MobiDB-lite"/>
    </source>
</evidence>
<feature type="coiled-coil region" evidence="1">
    <location>
        <begin position="40"/>
        <end position="67"/>
    </location>
</feature>
<evidence type="ECO:0000313" key="3">
    <source>
        <dbReference type="EMBL" id="WXB11740.1"/>
    </source>
</evidence>
<dbReference type="Proteomes" id="UP001370348">
    <property type="component" value="Chromosome"/>
</dbReference>
<feature type="region of interest" description="Disordered" evidence="2">
    <location>
        <begin position="68"/>
        <end position="87"/>
    </location>
</feature>
<sequence>MGPLVVFLIGGAAGLLLQRSSSKIVKKGTRVVAGIQRTVTRAAEQVREDHEDALAELDEEERVAAAREAARVARSSGANKPAKPVGD</sequence>
<evidence type="ECO:0008006" key="5">
    <source>
        <dbReference type="Google" id="ProtNLM"/>
    </source>
</evidence>
<proteinExistence type="predicted"/>
<gene>
    <name evidence="3" type="ORF">LZC94_28260</name>
</gene>
<keyword evidence="1" id="KW-0175">Coiled coil</keyword>
<name>A0ABZ2LN45_9BACT</name>
<dbReference type="EMBL" id="CP089984">
    <property type="protein sequence ID" value="WXB11740.1"/>
    <property type="molecule type" value="Genomic_DNA"/>
</dbReference>
<dbReference type="RefSeq" id="WP_394821362.1">
    <property type="nucleotide sequence ID" value="NZ_CP089984.1"/>
</dbReference>